<comment type="caution">
    <text evidence="7">The sequence shown here is derived from an EMBL/GenBank/DDBJ whole genome shotgun (WGS) entry which is preliminary data.</text>
</comment>
<dbReference type="InterPro" id="IPR036388">
    <property type="entry name" value="WH-like_DNA-bd_sf"/>
</dbReference>
<dbReference type="NCBIfam" id="TIGR02985">
    <property type="entry name" value="Sig70_bacteroi1"/>
    <property type="match status" value="1"/>
</dbReference>
<dbReference type="PANTHER" id="PTHR43133">
    <property type="entry name" value="RNA POLYMERASE ECF-TYPE SIGMA FACTO"/>
    <property type="match status" value="1"/>
</dbReference>
<dbReference type="GO" id="GO:0006352">
    <property type="term" value="P:DNA-templated transcription initiation"/>
    <property type="evidence" value="ECO:0007669"/>
    <property type="project" value="InterPro"/>
</dbReference>
<dbReference type="InterPro" id="IPR014284">
    <property type="entry name" value="RNA_pol_sigma-70_dom"/>
</dbReference>
<dbReference type="GO" id="GO:0003677">
    <property type="term" value="F:DNA binding"/>
    <property type="evidence" value="ECO:0007669"/>
    <property type="project" value="InterPro"/>
</dbReference>
<gene>
    <name evidence="7" type="ORF">PRABACTJOHN_00658</name>
</gene>
<dbReference type="SUPFAM" id="SSF88946">
    <property type="entry name" value="Sigma2 domain of RNA polymerase sigma factors"/>
    <property type="match status" value="1"/>
</dbReference>
<proteinExistence type="inferred from homology"/>
<name>B7B6L4_9BACT</name>
<evidence type="ECO:0000313" key="8">
    <source>
        <dbReference type="Proteomes" id="UP000005510"/>
    </source>
</evidence>
<comment type="similarity">
    <text evidence="1">Belongs to the sigma-70 factor family. ECF subfamily.</text>
</comment>
<dbReference type="GO" id="GO:0016987">
    <property type="term" value="F:sigma factor activity"/>
    <property type="evidence" value="ECO:0007669"/>
    <property type="project" value="UniProtKB-KW"/>
</dbReference>
<reference evidence="7 8" key="2">
    <citation type="submission" date="2008-10" db="EMBL/GenBank/DDBJ databases">
        <authorList>
            <person name="Fulton L."/>
            <person name="Clifton S."/>
            <person name="Fulton B."/>
            <person name="Xu J."/>
            <person name="Minx P."/>
            <person name="Pepin K.H."/>
            <person name="Johnson M."/>
            <person name="Bhonagiri V."/>
            <person name="Nash W.E."/>
            <person name="Mardis E.R."/>
            <person name="Wilson R.K."/>
        </authorList>
    </citation>
    <scope>NUCLEOTIDE SEQUENCE [LARGE SCALE GENOMIC DNA]</scope>
    <source>
        <strain evidence="7 8">DSM 18315</strain>
    </source>
</reference>
<dbReference type="STRING" id="537006.PRABACTJOHN_00658"/>
<dbReference type="InterPro" id="IPR013325">
    <property type="entry name" value="RNA_pol_sigma_r2"/>
</dbReference>
<dbReference type="Proteomes" id="UP000005510">
    <property type="component" value="Unassembled WGS sequence"/>
</dbReference>
<dbReference type="Pfam" id="PF08281">
    <property type="entry name" value="Sigma70_r4_2"/>
    <property type="match status" value="1"/>
</dbReference>
<evidence type="ECO:0000259" key="6">
    <source>
        <dbReference type="Pfam" id="PF08281"/>
    </source>
</evidence>
<sequence length="301" mass="35572">IRVCPNLSRTEMLNSVIKLPIKINCRRISLLLKIKLSLSEIIEEKRRSVSYYSLVRNLVNSLYKKNNRQKRSRSHRAWAIAYLLYKLTRAPNRMRQYLPRIERRQYYMEAKIDIEKVRKGDHVAFKAFFECFYPKLMALACRFVDEQVAKDLVQEVFTSYWERKKVIQSDNIQSFLFKWLQNSCLNHIKHQMIVDEYESRVRIAEARIAFLGEASDSNDVLKSVINQDLREIIELSVNKLPPKCAQAFRLAYFHDISHKEIAEIMGISPRTVEGHIRQALAFLREDLKGLFLLIFLLCNIN</sequence>
<dbReference type="SUPFAM" id="SSF88659">
    <property type="entry name" value="Sigma3 and sigma4 domains of RNA polymerase sigma factors"/>
    <property type="match status" value="1"/>
</dbReference>
<dbReference type="InterPro" id="IPR013324">
    <property type="entry name" value="RNA_pol_sigma_r3/r4-like"/>
</dbReference>
<dbReference type="InterPro" id="IPR007627">
    <property type="entry name" value="RNA_pol_sigma70_r2"/>
</dbReference>
<dbReference type="NCBIfam" id="TIGR02937">
    <property type="entry name" value="sigma70-ECF"/>
    <property type="match status" value="1"/>
</dbReference>
<dbReference type="Pfam" id="PF04542">
    <property type="entry name" value="Sigma70_r2"/>
    <property type="match status" value="1"/>
</dbReference>
<reference evidence="7 8" key="1">
    <citation type="submission" date="2008-10" db="EMBL/GenBank/DDBJ databases">
        <title>Draft genome sequence of Parabacteroides johnsonii (DSM 18315).</title>
        <authorList>
            <person name="Sudarsanam P."/>
            <person name="Ley R."/>
            <person name="Guruge J."/>
            <person name="Turnbaugh P.J."/>
            <person name="Mahowald M."/>
            <person name="Liep D."/>
            <person name="Gordon J."/>
        </authorList>
    </citation>
    <scope>NUCLEOTIDE SEQUENCE [LARGE SCALE GENOMIC DNA]</scope>
    <source>
        <strain evidence="7 8">DSM 18315</strain>
    </source>
</reference>
<evidence type="ECO:0000256" key="2">
    <source>
        <dbReference type="ARBA" id="ARBA00023015"/>
    </source>
</evidence>
<keyword evidence="2" id="KW-0805">Transcription regulation</keyword>
<evidence type="ECO:0000313" key="7">
    <source>
        <dbReference type="EMBL" id="EEC97907.1"/>
    </source>
</evidence>
<organism evidence="7 8">
    <name type="scientific">Parabacteroides johnsonii DSM 18315</name>
    <dbReference type="NCBI Taxonomy" id="537006"/>
    <lineage>
        <taxon>Bacteria</taxon>
        <taxon>Pseudomonadati</taxon>
        <taxon>Bacteroidota</taxon>
        <taxon>Bacteroidia</taxon>
        <taxon>Bacteroidales</taxon>
        <taxon>Tannerellaceae</taxon>
        <taxon>Parabacteroides</taxon>
    </lineage>
</organism>
<dbReference type="Gene3D" id="1.10.1740.10">
    <property type="match status" value="1"/>
</dbReference>
<dbReference type="InterPro" id="IPR013249">
    <property type="entry name" value="RNA_pol_sigma70_r4_t2"/>
</dbReference>
<dbReference type="HOGENOM" id="CLU_922923_0_0_10"/>
<evidence type="ECO:0000256" key="1">
    <source>
        <dbReference type="ARBA" id="ARBA00010641"/>
    </source>
</evidence>
<evidence type="ECO:0000256" key="3">
    <source>
        <dbReference type="ARBA" id="ARBA00023082"/>
    </source>
</evidence>
<accession>B7B6L4</accession>
<dbReference type="AlphaFoldDB" id="B7B6L4"/>
<evidence type="ECO:0000256" key="4">
    <source>
        <dbReference type="ARBA" id="ARBA00023163"/>
    </source>
</evidence>
<dbReference type="EMBL" id="ABYH01000046">
    <property type="protein sequence ID" value="EEC97907.1"/>
    <property type="molecule type" value="Genomic_DNA"/>
</dbReference>
<feature type="domain" description="RNA polymerase sigma-70 region 2" evidence="5">
    <location>
        <begin position="129"/>
        <end position="191"/>
    </location>
</feature>
<dbReference type="InterPro" id="IPR014327">
    <property type="entry name" value="RNA_pol_sigma70_bacteroid"/>
</dbReference>
<keyword evidence="3" id="KW-0731">Sigma factor</keyword>
<protein>
    <submittedName>
        <fullName evidence="7">RNA polymerase sigma-70 factor</fullName>
    </submittedName>
</protein>
<feature type="domain" description="RNA polymerase sigma factor 70 region 4 type 2" evidence="6">
    <location>
        <begin position="231"/>
        <end position="283"/>
    </location>
</feature>
<keyword evidence="4" id="KW-0804">Transcription</keyword>
<feature type="non-terminal residue" evidence="7">
    <location>
        <position position="1"/>
    </location>
</feature>
<dbReference type="Gene3D" id="1.10.10.10">
    <property type="entry name" value="Winged helix-like DNA-binding domain superfamily/Winged helix DNA-binding domain"/>
    <property type="match status" value="1"/>
</dbReference>
<evidence type="ECO:0000259" key="5">
    <source>
        <dbReference type="Pfam" id="PF04542"/>
    </source>
</evidence>
<dbReference type="PANTHER" id="PTHR43133:SF46">
    <property type="entry name" value="RNA POLYMERASE SIGMA-70 FACTOR ECF SUBFAMILY"/>
    <property type="match status" value="1"/>
</dbReference>
<dbReference type="InterPro" id="IPR039425">
    <property type="entry name" value="RNA_pol_sigma-70-like"/>
</dbReference>